<evidence type="ECO:0000313" key="3">
    <source>
        <dbReference type="Proteomes" id="UP000521872"/>
    </source>
</evidence>
<protein>
    <recommendedName>
        <fullName evidence="4">HAT C-terminal dimerisation domain-containing protein</fullName>
    </recommendedName>
</protein>
<name>A0A8H4R341_9AGAR</name>
<organism evidence="2 3">
    <name type="scientific">Agrocybe pediades</name>
    <dbReference type="NCBI Taxonomy" id="84607"/>
    <lineage>
        <taxon>Eukaryota</taxon>
        <taxon>Fungi</taxon>
        <taxon>Dikarya</taxon>
        <taxon>Basidiomycota</taxon>
        <taxon>Agaricomycotina</taxon>
        <taxon>Agaricomycetes</taxon>
        <taxon>Agaricomycetidae</taxon>
        <taxon>Agaricales</taxon>
        <taxon>Agaricineae</taxon>
        <taxon>Strophariaceae</taxon>
        <taxon>Agrocybe</taxon>
    </lineage>
</organism>
<dbReference type="InterPro" id="IPR012337">
    <property type="entry name" value="RNaseH-like_sf"/>
</dbReference>
<dbReference type="Proteomes" id="UP000521872">
    <property type="component" value="Unassembled WGS sequence"/>
</dbReference>
<sequence length="144" mass="16248">MVGRVGGQLDRDGSFERSYKGRESSSVPCDLNTEILKRLLMAFNIFYNLPSLAPPTASELCDKLDQYLSTDPKNVKDALLWWHEKRHTFPKLSCMALDYLLVSGVWSLQGYVRDSDVKAVTSQEDIAEGEEESDLEDGWDAINV</sequence>
<gene>
    <name evidence="2" type="ORF">D9613_009167</name>
</gene>
<keyword evidence="3" id="KW-1185">Reference proteome</keyword>
<dbReference type="SUPFAM" id="SSF53098">
    <property type="entry name" value="Ribonuclease H-like"/>
    <property type="match status" value="1"/>
</dbReference>
<dbReference type="EMBL" id="JAACJL010000002">
    <property type="protein sequence ID" value="KAF4622367.1"/>
    <property type="molecule type" value="Genomic_DNA"/>
</dbReference>
<proteinExistence type="predicted"/>
<evidence type="ECO:0000256" key="1">
    <source>
        <dbReference type="SAM" id="MobiDB-lite"/>
    </source>
</evidence>
<feature type="compositionally biased region" description="Basic and acidic residues" evidence="1">
    <location>
        <begin position="9"/>
        <end position="23"/>
    </location>
</feature>
<feature type="region of interest" description="Disordered" evidence="1">
    <location>
        <begin position="1"/>
        <end position="26"/>
    </location>
</feature>
<accession>A0A8H4R341</accession>
<evidence type="ECO:0000313" key="2">
    <source>
        <dbReference type="EMBL" id="KAF4622367.1"/>
    </source>
</evidence>
<reference evidence="2 3" key="1">
    <citation type="submission" date="2019-12" db="EMBL/GenBank/DDBJ databases">
        <authorList>
            <person name="Floudas D."/>
            <person name="Bentzer J."/>
            <person name="Ahren D."/>
            <person name="Johansson T."/>
            <person name="Persson P."/>
            <person name="Tunlid A."/>
        </authorList>
    </citation>
    <scope>NUCLEOTIDE SEQUENCE [LARGE SCALE GENOMIC DNA]</scope>
    <source>
        <strain evidence="2 3">CBS 102.39</strain>
    </source>
</reference>
<comment type="caution">
    <text evidence="2">The sequence shown here is derived from an EMBL/GenBank/DDBJ whole genome shotgun (WGS) entry which is preliminary data.</text>
</comment>
<evidence type="ECO:0008006" key="4">
    <source>
        <dbReference type="Google" id="ProtNLM"/>
    </source>
</evidence>
<dbReference type="AlphaFoldDB" id="A0A8H4R341"/>